<comment type="caution">
    <text evidence="2">The sequence shown here is derived from an EMBL/GenBank/DDBJ whole genome shotgun (WGS) entry which is preliminary data.</text>
</comment>
<evidence type="ECO:0000313" key="3">
    <source>
        <dbReference type="Proteomes" id="UP001179952"/>
    </source>
</evidence>
<name>A0AAV9AY82_ACOGR</name>
<feature type="region of interest" description="Disordered" evidence="1">
    <location>
        <begin position="1"/>
        <end position="28"/>
    </location>
</feature>
<organism evidence="2 3">
    <name type="scientific">Acorus gramineus</name>
    <name type="common">Dwarf sweet flag</name>
    <dbReference type="NCBI Taxonomy" id="55184"/>
    <lineage>
        <taxon>Eukaryota</taxon>
        <taxon>Viridiplantae</taxon>
        <taxon>Streptophyta</taxon>
        <taxon>Embryophyta</taxon>
        <taxon>Tracheophyta</taxon>
        <taxon>Spermatophyta</taxon>
        <taxon>Magnoliopsida</taxon>
        <taxon>Liliopsida</taxon>
        <taxon>Acoraceae</taxon>
        <taxon>Acorus</taxon>
    </lineage>
</organism>
<dbReference type="AlphaFoldDB" id="A0AAV9AY82"/>
<reference evidence="2" key="2">
    <citation type="submission" date="2023-06" db="EMBL/GenBank/DDBJ databases">
        <authorList>
            <person name="Ma L."/>
            <person name="Liu K.-W."/>
            <person name="Li Z."/>
            <person name="Hsiao Y.-Y."/>
            <person name="Qi Y."/>
            <person name="Fu T."/>
            <person name="Tang G."/>
            <person name="Zhang D."/>
            <person name="Sun W.-H."/>
            <person name="Liu D.-K."/>
            <person name="Li Y."/>
            <person name="Chen G.-Z."/>
            <person name="Liu X.-D."/>
            <person name="Liao X.-Y."/>
            <person name="Jiang Y.-T."/>
            <person name="Yu X."/>
            <person name="Hao Y."/>
            <person name="Huang J."/>
            <person name="Zhao X.-W."/>
            <person name="Ke S."/>
            <person name="Chen Y.-Y."/>
            <person name="Wu W.-L."/>
            <person name="Hsu J.-L."/>
            <person name="Lin Y.-F."/>
            <person name="Huang M.-D."/>
            <person name="Li C.-Y."/>
            <person name="Huang L."/>
            <person name="Wang Z.-W."/>
            <person name="Zhao X."/>
            <person name="Zhong W.-Y."/>
            <person name="Peng D.-H."/>
            <person name="Ahmad S."/>
            <person name="Lan S."/>
            <person name="Zhang J.-S."/>
            <person name="Tsai W.-C."/>
            <person name="Van De Peer Y."/>
            <person name="Liu Z.-J."/>
        </authorList>
    </citation>
    <scope>NUCLEOTIDE SEQUENCE</scope>
    <source>
        <strain evidence="2">SCP</strain>
        <tissue evidence="2">Leaves</tissue>
    </source>
</reference>
<evidence type="ECO:0000256" key="1">
    <source>
        <dbReference type="SAM" id="MobiDB-lite"/>
    </source>
</evidence>
<dbReference type="Proteomes" id="UP001179952">
    <property type="component" value="Unassembled WGS sequence"/>
</dbReference>
<sequence length="49" mass="5417">MGVGREHNNVPGSQFALGMRGRQPLADQRRLAGRPHWWGSMFGRSPSLG</sequence>
<accession>A0AAV9AY82</accession>
<gene>
    <name evidence="2" type="ORF">QJS04_geneDACA024753</name>
</gene>
<keyword evidence="3" id="KW-1185">Reference proteome</keyword>
<evidence type="ECO:0000313" key="2">
    <source>
        <dbReference type="EMBL" id="KAK1269064.1"/>
    </source>
</evidence>
<reference evidence="2" key="1">
    <citation type="journal article" date="2023" name="Nat. Commun.">
        <title>Diploid and tetraploid genomes of Acorus and the evolution of monocots.</title>
        <authorList>
            <person name="Ma L."/>
            <person name="Liu K.W."/>
            <person name="Li Z."/>
            <person name="Hsiao Y.Y."/>
            <person name="Qi Y."/>
            <person name="Fu T."/>
            <person name="Tang G.D."/>
            <person name="Zhang D."/>
            <person name="Sun W.H."/>
            <person name="Liu D.K."/>
            <person name="Li Y."/>
            <person name="Chen G.Z."/>
            <person name="Liu X.D."/>
            <person name="Liao X.Y."/>
            <person name="Jiang Y.T."/>
            <person name="Yu X."/>
            <person name="Hao Y."/>
            <person name="Huang J."/>
            <person name="Zhao X.W."/>
            <person name="Ke S."/>
            <person name="Chen Y.Y."/>
            <person name="Wu W.L."/>
            <person name="Hsu J.L."/>
            <person name="Lin Y.F."/>
            <person name="Huang M.D."/>
            <person name="Li C.Y."/>
            <person name="Huang L."/>
            <person name="Wang Z.W."/>
            <person name="Zhao X."/>
            <person name="Zhong W.Y."/>
            <person name="Peng D.H."/>
            <person name="Ahmad S."/>
            <person name="Lan S."/>
            <person name="Zhang J.S."/>
            <person name="Tsai W.C."/>
            <person name="Van de Peer Y."/>
            <person name="Liu Z.J."/>
        </authorList>
    </citation>
    <scope>NUCLEOTIDE SEQUENCE</scope>
    <source>
        <strain evidence="2">SCP</strain>
    </source>
</reference>
<proteinExistence type="predicted"/>
<dbReference type="EMBL" id="JAUJYN010000006">
    <property type="protein sequence ID" value="KAK1269064.1"/>
    <property type="molecule type" value="Genomic_DNA"/>
</dbReference>
<protein>
    <submittedName>
        <fullName evidence="2">Uncharacterized protein</fullName>
    </submittedName>
</protein>